<comment type="caution">
    <text evidence="1">The sequence shown here is derived from an EMBL/GenBank/DDBJ whole genome shotgun (WGS) entry which is preliminary data.</text>
</comment>
<dbReference type="CDD" id="cd01745">
    <property type="entry name" value="GATase1_2"/>
    <property type="match status" value="1"/>
</dbReference>
<dbReference type="InterPro" id="IPR044668">
    <property type="entry name" value="PuuD-like"/>
</dbReference>
<keyword evidence="2" id="KW-1185">Reference proteome</keyword>
<sequence>MKPIIGVTTFLSESSKYSSVSKNYTDSIYAAGGLPVNIPIVANETNYEDYIDMVDGILFTGGNDIAPYFYGENPVKELHSMSSIRDEYELSLFKNAYEKNVPIFGICRGIQLINVALEGSLYQDIYSQVPGTLGHYPEHTASDEFYHSVQIKKDTQLYEIFGTERIFTNSFHHQSVKALGKNLVATAYSEDGIVEAVESTEDRFLLGVQWHPECMTKRHPMFLKLFHQFVQASLAYKQREVSV</sequence>
<dbReference type="Proteomes" id="UP000051063">
    <property type="component" value="Unassembled WGS sequence"/>
</dbReference>
<gene>
    <name evidence="1" type="ORF">AN963_13715</name>
</gene>
<dbReference type="PANTHER" id="PTHR43235:SF1">
    <property type="entry name" value="GLUTAMINE AMIDOTRANSFERASE PB2B2.05-RELATED"/>
    <property type="match status" value="1"/>
</dbReference>
<dbReference type="PANTHER" id="PTHR43235">
    <property type="entry name" value="GLUTAMINE AMIDOTRANSFERASE PB2B2.05-RELATED"/>
    <property type="match status" value="1"/>
</dbReference>
<keyword evidence="1" id="KW-0315">Glutamine amidotransferase</keyword>
<dbReference type="PROSITE" id="PS51273">
    <property type="entry name" value="GATASE_TYPE_1"/>
    <property type="match status" value="1"/>
</dbReference>
<evidence type="ECO:0000313" key="1">
    <source>
        <dbReference type="EMBL" id="KQL46055.1"/>
    </source>
</evidence>
<dbReference type="RefSeq" id="WP_055745129.1">
    <property type="nucleotide sequence ID" value="NZ_LJJB01000010.1"/>
</dbReference>
<dbReference type="Gene3D" id="3.40.50.880">
    <property type="match status" value="1"/>
</dbReference>
<protein>
    <submittedName>
        <fullName evidence="1">Glutamine amidotransferase</fullName>
    </submittedName>
</protein>
<evidence type="ECO:0000313" key="2">
    <source>
        <dbReference type="Proteomes" id="UP000051063"/>
    </source>
</evidence>
<reference evidence="1 2" key="1">
    <citation type="submission" date="2015-09" db="EMBL/GenBank/DDBJ databases">
        <title>Genome sequencing project for genomic taxonomy and phylogenomics of Bacillus-like bacteria.</title>
        <authorList>
            <person name="Liu B."/>
            <person name="Wang J."/>
            <person name="Zhu Y."/>
            <person name="Liu G."/>
            <person name="Chen Q."/>
            <person name="Chen Z."/>
            <person name="Lan J."/>
            <person name="Che J."/>
            <person name="Ge C."/>
            <person name="Shi H."/>
            <person name="Pan Z."/>
            <person name="Liu X."/>
        </authorList>
    </citation>
    <scope>NUCLEOTIDE SEQUENCE [LARGE SCALE GENOMIC DNA]</scope>
    <source>
        <strain evidence="1 2">DSM 8552</strain>
    </source>
</reference>
<name>A0ABR5N612_BRECH</name>
<organism evidence="1 2">
    <name type="scientific">Brevibacillus choshinensis</name>
    <dbReference type="NCBI Taxonomy" id="54911"/>
    <lineage>
        <taxon>Bacteria</taxon>
        <taxon>Bacillati</taxon>
        <taxon>Bacillota</taxon>
        <taxon>Bacilli</taxon>
        <taxon>Bacillales</taxon>
        <taxon>Paenibacillaceae</taxon>
        <taxon>Brevibacillus</taxon>
    </lineage>
</organism>
<proteinExistence type="predicted"/>
<dbReference type="SUPFAM" id="SSF52317">
    <property type="entry name" value="Class I glutamine amidotransferase-like"/>
    <property type="match status" value="1"/>
</dbReference>
<accession>A0ABR5N612</accession>
<dbReference type="EMBL" id="LJJB01000010">
    <property type="protein sequence ID" value="KQL46055.1"/>
    <property type="molecule type" value="Genomic_DNA"/>
</dbReference>
<dbReference type="InterPro" id="IPR029062">
    <property type="entry name" value="Class_I_gatase-like"/>
</dbReference>
<dbReference type="InterPro" id="IPR011697">
    <property type="entry name" value="Peptidase_C26"/>
</dbReference>
<dbReference type="Pfam" id="PF07722">
    <property type="entry name" value="Peptidase_C26"/>
    <property type="match status" value="1"/>
</dbReference>